<protein>
    <submittedName>
        <fullName evidence="6">Nonsense-mediated mRNA decay factor (Upf2), putative</fullName>
    </submittedName>
</protein>
<feature type="compositionally biased region" description="Acidic residues" evidence="4">
    <location>
        <begin position="1035"/>
        <end position="1048"/>
    </location>
</feature>
<comment type="subcellular location">
    <subcellularLocation>
        <location evidence="1">Cytoplasm</location>
    </subcellularLocation>
</comment>
<dbReference type="Pfam" id="PF04050">
    <property type="entry name" value="Upf2"/>
    <property type="match status" value="1"/>
</dbReference>
<comment type="caution">
    <text evidence="6">The sequence shown here is derived from an EMBL/GenBank/DDBJ whole genome shotgun (WGS) entry which is preliminary data.</text>
</comment>
<feature type="region of interest" description="Disordered" evidence="4">
    <location>
        <begin position="450"/>
        <end position="543"/>
    </location>
</feature>
<name>A0A8H3QY97_9GLOM</name>
<feature type="compositionally biased region" description="Basic and acidic residues" evidence="4">
    <location>
        <begin position="482"/>
        <end position="500"/>
    </location>
</feature>
<dbReference type="SMART" id="SM00543">
    <property type="entry name" value="MIF4G"/>
    <property type="match status" value="2"/>
</dbReference>
<dbReference type="InterPro" id="IPR003890">
    <property type="entry name" value="MIF4G-like_typ-3"/>
</dbReference>
<dbReference type="Gene3D" id="1.25.40.180">
    <property type="match status" value="3"/>
</dbReference>
<feature type="region of interest" description="Disordered" evidence="4">
    <location>
        <begin position="1185"/>
        <end position="1214"/>
    </location>
</feature>
<dbReference type="OrthoDB" id="27832at2759"/>
<feature type="coiled-coil region" evidence="3">
    <location>
        <begin position="1142"/>
        <end position="1172"/>
    </location>
</feature>
<feature type="compositionally biased region" description="Basic and acidic residues" evidence="4">
    <location>
        <begin position="1022"/>
        <end position="1034"/>
    </location>
</feature>
<organism evidence="6 7">
    <name type="scientific">Rhizophagus clarus</name>
    <dbReference type="NCBI Taxonomy" id="94130"/>
    <lineage>
        <taxon>Eukaryota</taxon>
        <taxon>Fungi</taxon>
        <taxon>Fungi incertae sedis</taxon>
        <taxon>Mucoromycota</taxon>
        <taxon>Glomeromycotina</taxon>
        <taxon>Glomeromycetes</taxon>
        <taxon>Glomerales</taxon>
        <taxon>Glomeraceae</taxon>
        <taxon>Rhizophagus</taxon>
    </lineage>
</organism>
<evidence type="ECO:0000313" key="6">
    <source>
        <dbReference type="EMBL" id="GES96860.1"/>
    </source>
</evidence>
<feature type="domain" description="MIF4G" evidence="5">
    <location>
        <begin position="550"/>
        <end position="738"/>
    </location>
</feature>
<reference evidence="6" key="1">
    <citation type="submission" date="2019-10" db="EMBL/GenBank/DDBJ databases">
        <title>Conservation and host-specific expression of non-tandemly repeated heterogenous ribosome RNA gene in arbuscular mycorrhizal fungi.</title>
        <authorList>
            <person name="Maeda T."/>
            <person name="Kobayashi Y."/>
            <person name="Nakagawa T."/>
            <person name="Ezawa T."/>
            <person name="Yamaguchi K."/>
            <person name="Bino T."/>
            <person name="Nishimoto Y."/>
            <person name="Shigenobu S."/>
            <person name="Kawaguchi M."/>
        </authorList>
    </citation>
    <scope>NUCLEOTIDE SEQUENCE</scope>
    <source>
        <strain evidence="6">HR1</strain>
    </source>
</reference>
<dbReference type="InterPro" id="IPR007193">
    <property type="entry name" value="Upf2/Nmd2_C"/>
</dbReference>
<evidence type="ECO:0000256" key="3">
    <source>
        <dbReference type="SAM" id="Coils"/>
    </source>
</evidence>
<feature type="compositionally biased region" description="Acidic residues" evidence="4">
    <location>
        <begin position="998"/>
        <end position="1021"/>
    </location>
</feature>
<feature type="compositionally biased region" description="Basic and acidic residues" evidence="4">
    <location>
        <begin position="450"/>
        <end position="468"/>
    </location>
</feature>
<keyword evidence="3" id="KW-0175">Coiled coil</keyword>
<evidence type="ECO:0000256" key="1">
    <source>
        <dbReference type="ARBA" id="ARBA00004496"/>
    </source>
</evidence>
<dbReference type="PANTHER" id="PTHR12839:SF7">
    <property type="entry name" value="REGULATOR OF NONSENSE TRANSCRIPTS 2"/>
    <property type="match status" value="1"/>
</dbReference>
<dbReference type="GO" id="GO:0005737">
    <property type="term" value="C:cytoplasm"/>
    <property type="evidence" value="ECO:0007669"/>
    <property type="project" value="UniProtKB-SubCell"/>
</dbReference>
<keyword evidence="2" id="KW-0963">Cytoplasm</keyword>
<evidence type="ECO:0000259" key="5">
    <source>
        <dbReference type="SMART" id="SM00543"/>
    </source>
</evidence>
<dbReference type="AlphaFoldDB" id="A0A8H3QY97"/>
<dbReference type="PANTHER" id="PTHR12839">
    <property type="entry name" value="NONSENSE-MEDIATED MRNA DECAY PROTEIN 2 UP-FRAMESHIFT SUPPRESSOR 2"/>
    <property type="match status" value="1"/>
</dbReference>
<accession>A0A8H3QY97</accession>
<feature type="compositionally biased region" description="Polar residues" evidence="4">
    <location>
        <begin position="527"/>
        <end position="543"/>
    </location>
</feature>
<dbReference type="FunFam" id="1.25.40.180:FF:000037">
    <property type="entry name" value="Nonsense-mediated mRNA decay factor (Upf2)"/>
    <property type="match status" value="1"/>
</dbReference>
<sequence length="1214" mass="138693">METEAEAIAKNERRQELRNANLLAWRQGKPDSSAFKNLDSNIKKNNGFIKKCKSQLSAEYQQQLLKDIKTLTLEKYISEVVVAVVEGLQKCKLTADVWATVEVISALHQRFPDTFTPFLTHMLARSLAPQSKQQLASLSSEQREKEESARITKQRVLLRIAGELSLIGVLRNVEDGIAAPNSGSAAVGAGSVNGVKDNVAGFVSGPIKEKETKESKTPGEGFMYTVLKDLLSHDYKHVNLPLAVSFIKYFGAEMLGTVGRKSHRDETSIASNENGKDVLPVLNGNNSSVNGEEDITNTGENPIVNESQRALFKSLLVGYFNGVEKHLVEEHQKIKALDRSNHEYYITRGEIPEETKQNYEKVMKAFDKFLQNAQILADSLDLEMPDLPEDDGTTKIGGTIIRDGSLTNEKEDVFTSSIWEDEDARSFYENLIDLKTLVPGVLLEVKSSNKKDDGDIEKDDSISILEKEDKEDEEKAENSQSDDEKRRNGEDDKGDMKIANEDQEIDGKNLSMDADIKEVAKEKDQDAQTSSSTKTDNESINKSGTSAQLDSLLSRLPNMINRDLINQAAVDFCYLNSKASRNKLIKTLTGVPRTRLDLLPYYSRLIATLNPHYPDIAEAVLHYLEGEFKSMQKKKTNDFLEIKIKIIRFISELTKFRITPQHIIFHCLKVLLDDFSNQNIDVACNLLETCGRFLFKSPETSTRMSNMLEIMMRKKSVQHLDNRQLLMVENAYYQCNPPDRAAIAKKERSVMEQYIRKLIYSDLNKKTVEKILKLLRKLNWEDKEVYRVLEKCFSKVWKIKYSNIHLMAILASGLHRYHSDFGVALVDRVIEDIRIGLEQNIFKHNQRRIATVKYLGELYNYRMVESAVIFEILYSIATLGHEFGRPAPNRINHLDAPSDFFRIRLCCTLLDTCGMCFDRGSSMKRLDDFLVFFQMYILTKQRLPMDIDFMVADLFEMLRPGMTMYKTYEEAAEEVDKMLMENHMALQDAQGTSKSQEDGIEESEMSSSDDDDDDEGQDEEIDRERDDVEGHEEEHETDEINEEEGDDELIVHTNRQEKVPTEDDEEFEREFSKMMTESMESRKYERKPAMLDVAIPMYLKGSDKVSDFLDGNVAFTLLTKKGKKTMEVPSDSALAVNTRSKQEAEREEQQQLKKLVLNYEEREEQNQRIALEQSFINSGMKVTYQSNRRGQRGRKMLHHHGGGGGMAYSNDRRR</sequence>
<dbReference type="InterPro" id="IPR016024">
    <property type="entry name" value="ARM-type_fold"/>
</dbReference>
<feature type="domain" description="MIF4G" evidence="5">
    <location>
        <begin position="753"/>
        <end position="961"/>
    </location>
</feature>
<gene>
    <name evidence="6" type="ORF">RCL2_002346400</name>
</gene>
<dbReference type="Gene3D" id="4.10.80.160">
    <property type="match status" value="1"/>
</dbReference>
<dbReference type="GO" id="GO:0035145">
    <property type="term" value="C:exon-exon junction complex"/>
    <property type="evidence" value="ECO:0007669"/>
    <property type="project" value="TreeGrafter"/>
</dbReference>
<feature type="region of interest" description="Disordered" evidence="4">
    <location>
        <begin position="988"/>
        <end position="1067"/>
    </location>
</feature>
<dbReference type="Pfam" id="PF02854">
    <property type="entry name" value="MIF4G"/>
    <property type="match status" value="2"/>
</dbReference>
<evidence type="ECO:0000256" key="4">
    <source>
        <dbReference type="SAM" id="MobiDB-lite"/>
    </source>
</evidence>
<dbReference type="EMBL" id="BLAL01000252">
    <property type="protein sequence ID" value="GES96860.1"/>
    <property type="molecule type" value="Genomic_DNA"/>
</dbReference>
<dbReference type="FunFam" id="1.25.40.180:FF:000052">
    <property type="entry name" value="Nonsense-mediated mRNA decay factor"/>
    <property type="match status" value="1"/>
</dbReference>
<dbReference type="Proteomes" id="UP000615446">
    <property type="component" value="Unassembled WGS sequence"/>
</dbReference>
<feature type="compositionally biased region" description="Basic residues" evidence="4">
    <location>
        <begin position="1189"/>
        <end position="1201"/>
    </location>
</feature>
<evidence type="ECO:0000313" key="7">
    <source>
        <dbReference type="Proteomes" id="UP000615446"/>
    </source>
</evidence>
<feature type="compositionally biased region" description="Basic and acidic residues" evidence="4">
    <location>
        <begin position="514"/>
        <end position="526"/>
    </location>
</feature>
<dbReference type="GO" id="GO:0003723">
    <property type="term" value="F:RNA binding"/>
    <property type="evidence" value="ECO:0007669"/>
    <property type="project" value="InterPro"/>
</dbReference>
<proteinExistence type="predicted"/>
<dbReference type="SUPFAM" id="SSF48371">
    <property type="entry name" value="ARM repeat"/>
    <property type="match status" value="2"/>
</dbReference>
<dbReference type="InterPro" id="IPR039762">
    <property type="entry name" value="Nmd2/UPF2"/>
</dbReference>
<dbReference type="GO" id="GO:0000184">
    <property type="term" value="P:nuclear-transcribed mRNA catabolic process, nonsense-mediated decay"/>
    <property type="evidence" value="ECO:0007669"/>
    <property type="project" value="InterPro"/>
</dbReference>
<evidence type="ECO:0000256" key="2">
    <source>
        <dbReference type="ARBA" id="ARBA00022490"/>
    </source>
</evidence>